<sequence>MLLTLLPSFWMRLIAAARVNFTGVPNRYIACCGGSNGLNLFAVAALLMMLACPVQFHNMDSDDGAELLNCCFVVPWGPEHLPYTLWEPFQEHVHGLPVSSKAIVVEKESGIVELLAPPD</sequence>
<name>A0AAD3S7Z4_NEPGR</name>
<dbReference type="AlphaFoldDB" id="A0AAD3S7Z4"/>
<dbReference type="Proteomes" id="UP001279734">
    <property type="component" value="Unassembled WGS sequence"/>
</dbReference>
<evidence type="ECO:0000313" key="2">
    <source>
        <dbReference type="EMBL" id="GMH06128.1"/>
    </source>
</evidence>
<keyword evidence="1" id="KW-0732">Signal</keyword>
<feature type="signal peptide" evidence="1">
    <location>
        <begin position="1"/>
        <end position="16"/>
    </location>
</feature>
<evidence type="ECO:0000313" key="3">
    <source>
        <dbReference type="Proteomes" id="UP001279734"/>
    </source>
</evidence>
<gene>
    <name evidence="2" type="ORF">Nepgr_007968</name>
</gene>
<evidence type="ECO:0000256" key="1">
    <source>
        <dbReference type="SAM" id="SignalP"/>
    </source>
</evidence>
<protein>
    <submittedName>
        <fullName evidence="2">Uncharacterized protein</fullName>
    </submittedName>
</protein>
<accession>A0AAD3S7Z4</accession>
<dbReference type="EMBL" id="BSYO01000006">
    <property type="protein sequence ID" value="GMH06128.1"/>
    <property type="molecule type" value="Genomic_DNA"/>
</dbReference>
<feature type="chain" id="PRO_5042028406" evidence="1">
    <location>
        <begin position="17"/>
        <end position="119"/>
    </location>
</feature>
<reference evidence="2" key="1">
    <citation type="submission" date="2023-05" db="EMBL/GenBank/DDBJ databases">
        <title>Nepenthes gracilis genome sequencing.</title>
        <authorList>
            <person name="Fukushima K."/>
        </authorList>
    </citation>
    <scope>NUCLEOTIDE SEQUENCE</scope>
    <source>
        <strain evidence="2">SING2019-196</strain>
    </source>
</reference>
<proteinExistence type="predicted"/>
<organism evidence="2 3">
    <name type="scientific">Nepenthes gracilis</name>
    <name type="common">Slender pitcher plant</name>
    <dbReference type="NCBI Taxonomy" id="150966"/>
    <lineage>
        <taxon>Eukaryota</taxon>
        <taxon>Viridiplantae</taxon>
        <taxon>Streptophyta</taxon>
        <taxon>Embryophyta</taxon>
        <taxon>Tracheophyta</taxon>
        <taxon>Spermatophyta</taxon>
        <taxon>Magnoliopsida</taxon>
        <taxon>eudicotyledons</taxon>
        <taxon>Gunneridae</taxon>
        <taxon>Pentapetalae</taxon>
        <taxon>Caryophyllales</taxon>
        <taxon>Nepenthaceae</taxon>
        <taxon>Nepenthes</taxon>
    </lineage>
</organism>
<keyword evidence="3" id="KW-1185">Reference proteome</keyword>
<comment type="caution">
    <text evidence="2">The sequence shown here is derived from an EMBL/GenBank/DDBJ whole genome shotgun (WGS) entry which is preliminary data.</text>
</comment>